<reference evidence="1" key="3">
    <citation type="submission" date="2020-05" db="EMBL/GenBank/DDBJ databases">
        <title>Electrophorus electricus (electric eel) genome, fEleEle1, primary haplotype.</title>
        <authorList>
            <person name="Myers G."/>
            <person name="Meyer A."/>
            <person name="Fedrigo O."/>
            <person name="Formenti G."/>
            <person name="Rhie A."/>
            <person name="Tracey A."/>
            <person name="Sims Y."/>
            <person name="Jarvis E.D."/>
        </authorList>
    </citation>
    <scope>NUCLEOTIDE SEQUENCE [LARGE SCALE GENOMIC DNA]</scope>
</reference>
<proteinExistence type="predicted"/>
<keyword evidence="2" id="KW-1185">Reference proteome</keyword>
<reference evidence="2" key="1">
    <citation type="journal article" date="2014" name="Science">
        <title>Nonhuman genetics. Genomic basis for the convergent evolution of electric organs.</title>
        <authorList>
            <person name="Gallant J.R."/>
            <person name="Traeger L.L."/>
            <person name="Volkening J.D."/>
            <person name="Moffett H."/>
            <person name="Chen P.H."/>
            <person name="Novina C.D."/>
            <person name="Phillips G.N.Jr."/>
            <person name="Anand R."/>
            <person name="Wells G.B."/>
            <person name="Pinch M."/>
            <person name="Guth R."/>
            <person name="Unguez G.A."/>
            <person name="Albert J.S."/>
            <person name="Zakon H.H."/>
            <person name="Samanta M.P."/>
            <person name="Sussman M.R."/>
        </authorList>
    </citation>
    <scope>NUCLEOTIDE SEQUENCE [LARGE SCALE GENOMIC DNA]</scope>
</reference>
<reference evidence="1" key="4">
    <citation type="submission" date="2025-08" db="UniProtKB">
        <authorList>
            <consortium name="Ensembl"/>
        </authorList>
    </citation>
    <scope>IDENTIFICATION</scope>
</reference>
<dbReference type="Gene3D" id="2.60.120.40">
    <property type="match status" value="1"/>
</dbReference>
<evidence type="ECO:0000313" key="1">
    <source>
        <dbReference type="Ensembl" id="ENSEEEP00000014766.2"/>
    </source>
</evidence>
<name>A0A4W4ES88_ELEEL</name>
<protein>
    <recommendedName>
        <fullName evidence="3">TNF family profile domain-containing protein</fullName>
    </recommendedName>
</protein>
<reference evidence="1" key="5">
    <citation type="submission" date="2025-09" db="UniProtKB">
        <authorList>
            <consortium name="Ensembl"/>
        </authorList>
    </citation>
    <scope>IDENTIFICATION</scope>
</reference>
<dbReference type="GeneTree" id="ENSGT01030000237053"/>
<evidence type="ECO:0000313" key="2">
    <source>
        <dbReference type="Proteomes" id="UP000314983"/>
    </source>
</evidence>
<organism evidence="1 2">
    <name type="scientific">Electrophorus electricus</name>
    <name type="common">Electric eel</name>
    <name type="synonym">Gymnotus electricus</name>
    <dbReference type="NCBI Taxonomy" id="8005"/>
    <lineage>
        <taxon>Eukaryota</taxon>
        <taxon>Metazoa</taxon>
        <taxon>Chordata</taxon>
        <taxon>Craniata</taxon>
        <taxon>Vertebrata</taxon>
        <taxon>Euteleostomi</taxon>
        <taxon>Actinopterygii</taxon>
        <taxon>Neopterygii</taxon>
        <taxon>Teleostei</taxon>
        <taxon>Ostariophysi</taxon>
        <taxon>Gymnotiformes</taxon>
        <taxon>Gymnotoidei</taxon>
        <taxon>Gymnotidae</taxon>
        <taxon>Electrophorus</taxon>
    </lineage>
</organism>
<accession>A0A4W4ES88</accession>
<dbReference type="Ensembl" id="ENSEEET00000014941.2">
    <property type="protein sequence ID" value="ENSEEEP00000014766.2"/>
    <property type="gene ID" value="ENSEEEG00000007343.2"/>
</dbReference>
<reference evidence="2" key="2">
    <citation type="journal article" date="2017" name="Sci. Adv.">
        <title>A tail of two voltages: Proteomic comparison of the three electric organs of the electric eel.</title>
        <authorList>
            <person name="Traeger L.L."/>
            <person name="Sabat G."/>
            <person name="Barrett-Wilt G.A."/>
            <person name="Wells G.B."/>
            <person name="Sussman M.R."/>
        </authorList>
    </citation>
    <scope>NUCLEOTIDE SEQUENCE [LARGE SCALE GENOMIC DNA]</scope>
</reference>
<dbReference type="InterPro" id="IPR008983">
    <property type="entry name" value="Tumour_necrosis_fac-like_dom"/>
</dbReference>
<evidence type="ECO:0008006" key="3">
    <source>
        <dbReference type="Google" id="ProtNLM"/>
    </source>
</evidence>
<sequence length="207" mass="23293">MTKHFCKSLWIRASDKCCKYECECDSLFLQEPASGPVLSPAPLKRTSLHLFDYSSKTERLAALTHISFTTSVCVHCVCTCLGFRCVILLLSLFQGWDNNSGMLVWQKFPEGNITQHIEVEHDGNYFLYLQLTLQSTNTGVNYLIEVKRVLEGDQHDVILKRHINKSENSTGLMGKGLLLSAGTNVHVTCKPATQFSKQDTYLGMIKL</sequence>
<dbReference type="SUPFAM" id="SSF49842">
    <property type="entry name" value="TNF-like"/>
    <property type="match status" value="1"/>
</dbReference>
<dbReference type="AlphaFoldDB" id="A0A4W4ES88"/>
<dbReference type="Proteomes" id="UP000314983">
    <property type="component" value="Chromosome 4"/>
</dbReference>